<dbReference type="PANTHER" id="PTHR47718">
    <property type="entry name" value="OS01G0519700 PROTEIN"/>
    <property type="match status" value="1"/>
</dbReference>
<reference evidence="4 5" key="1">
    <citation type="submission" date="2019-01" db="EMBL/GenBank/DDBJ databases">
        <title>Sequencing of cultivated peanut Arachis hypogaea provides insights into genome evolution and oil improvement.</title>
        <authorList>
            <person name="Chen X."/>
        </authorList>
    </citation>
    <scope>NUCLEOTIDE SEQUENCE [LARGE SCALE GENOMIC DNA]</scope>
    <source>
        <strain evidence="5">cv. Fuhuasheng</strain>
        <tissue evidence="4">Leaves</tissue>
    </source>
</reference>
<feature type="region of interest" description="Disordered" evidence="2">
    <location>
        <begin position="1"/>
        <end position="28"/>
    </location>
</feature>
<protein>
    <recommendedName>
        <fullName evidence="3">CCHC-type domain-containing protein</fullName>
    </recommendedName>
</protein>
<name>A0A445AYL3_ARAHY</name>
<dbReference type="EMBL" id="SDMP01000011">
    <property type="protein sequence ID" value="RYR31545.1"/>
    <property type="molecule type" value="Genomic_DNA"/>
</dbReference>
<comment type="caution">
    <text evidence="4">The sequence shown here is derived from an EMBL/GenBank/DDBJ whole genome shotgun (WGS) entry which is preliminary data.</text>
</comment>
<evidence type="ECO:0000259" key="3">
    <source>
        <dbReference type="PROSITE" id="PS50158"/>
    </source>
</evidence>
<sequence length="573" mass="63996">MRRRSPTRERGSARVRTGEGDVAELPPPLPSEATVRTAIDLVSLALRDFFCHRQGTRHPKHYDLPERVREERLESRTDCKAKLKIYYDVQRSVWKVRTIFDEHNHKLAPAMFSYLLPSHRKMSNGDKAQVDSMKQFGIPTSKIMAYMAGQSEGSGMLRFTKRDLYNYKAIYANFKVEDFEEYWKTAVESLGLQNNSWVQSTYEVKEIWATAYLRGTFCVGYRTTSRCEGINAYIKGFLKSTDSILELVHSLDRVIKDYRNNEGIPCSHIFCVMKYEGLEQIPNSLIMRRWCKDAKDSRRMSVTTRPGHAGRMLRYAALCSATNLVARLGSEEGEDFKFTRESIVSLIEKLRHRVYVRAGGQPGMSAWCATKDLVVARTKGAPKRTKKFDTSCQPNVRGKRCCCTKCGIPGHTKRTCSGNCAPSVSGVGNGVSPTFGNGSQHDPAAASASLPTKLGDAYEDHTSPHGEAGLNNVSSSAVNTSSMVNQRGSPCWRALFCGRGSGGNFFPGGQHIHQFYASQPCSGNQSEPPPHEGHGSMSTPTRATNEDLFEWWLLQVMCLVESKTSIILIHGNV</sequence>
<feature type="region of interest" description="Disordered" evidence="2">
    <location>
        <begin position="454"/>
        <end position="474"/>
    </location>
</feature>
<organism evidence="4 5">
    <name type="scientific">Arachis hypogaea</name>
    <name type="common">Peanut</name>
    <dbReference type="NCBI Taxonomy" id="3818"/>
    <lineage>
        <taxon>Eukaryota</taxon>
        <taxon>Viridiplantae</taxon>
        <taxon>Streptophyta</taxon>
        <taxon>Embryophyta</taxon>
        <taxon>Tracheophyta</taxon>
        <taxon>Spermatophyta</taxon>
        <taxon>Magnoliopsida</taxon>
        <taxon>eudicotyledons</taxon>
        <taxon>Gunneridae</taxon>
        <taxon>Pentapetalae</taxon>
        <taxon>rosids</taxon>
        <taxon>fabids</taxon>
        <taxon>Fabales</taxon>
        <taxon>Fabaceae</taxon>
        <taxon>Papilionoideae</taxon>
        <taxon>50 kb inversion clade</taxon>
        <taxon>dalbergioids sensu lato</taxon>
        <taxon>Dalbergieae</taxon>
        <taxon>Pterocarpus clade</taxon>
        <taxon>Arachis</taxon>
    </lineage>
</organism>
<evidence type="ECO:0000313" key="4">
    <source>
        <dbReference type="EMBL" id="RYR31545.1"/>
    </source>
</evidence>
<feature type="region of interest" description="Disordered" evidence="2">
    <location>
        <begin position="518"/>
        <end position="541"/>
    </location>
</feature>
<evidence type="ECO:0000313" key="5">
    <source>
        <dbReference type="Proteomes" id="UP000289738"/>
    </source>
</evidence>
<keyword evidence="1" id="KW-0479">Metal-binding</keyword>
<dbReference type="Pfam" id="PF03101">
    <property type="entry name" value="FAR1"/>
    <property type="match status" value="1"/>
</dbReference>
<gene>
    <name evidence="4" type="ORF">Ahy_B01g056351</name>
</gene>
<proteinExistence type="predicted"/>
<dbReference type="AlphaFoldDB" id="A0A445AYL3"/>
<keyword evidence="1" id="KW-0863">Zinc-finger</keyword>
<keyword evidence="1" id="KW-0862">Zinc</keyword>
<dbReference type="GO" id="GO:0003676">
    <property type="term" value="F:nucleic acid binding"/>
    <property type="evidence" value="ECO:0007669"/>
    <property type="project" value="InterPro"/>
</dbReference>
<dbReference type="PANTHER" id="PTHR47718:SF15">
    <property type="entry name" value="PROTEIN FAR1-RELATED SEQUENCE 5-LIKE"/>
    <property type="match status" value="1"/>
</dbReference>
<dbReference type="InterPro" id="IPR001878">
    <property type="entry name" value="Znf_CCHC"/>
</dbReference>
<feature type="compositionally biased region" description="Basic and acidic residues" evidence="2">
    <location>
        <begin position="1"/>
        <end position="19"/>
    </location>
</feature>
<dbReference type="Proteomes" id="UP000289738">
    <property type="component" value="Chromosome B01"/>
</dbReference>
<evidence type="ECO:0000256" key="2">
    <source>
        <dbReference type="SAM" id="MobiDB-lite"/>
    </source>
</evidence>
<feature type="domain" description="CCHC-type" evidence="3">
    <location>
        <begin position="403"/>
        <end position="416"/>
    </location>
</feature>
<accession>A0A445AYL3</accession>
<dbReference type="PROSITE" id="PS50158">
    <property type="entry name" value="ZF_CCHC"/>
    <property type="match status" value="1"/>
</dbReference>
<dbReference type="InterPro" id="IPR004330">
    <property type="entry name" value="FAR1_DNA_bnd_dom"/>
</dbReference>
<keyword evidence="5" id="KW-1185">Reference proteome</keyword>
<dbReference type="GO" id="GO:0008270">
    <property type="term" value="F:zinc ion binding"/>
    <property type="evidence" value="ECO:0007669"/>
    <property type="project" value="UniProtKB-KW"/>
</dbReference>
<evidence type="ECO:0000256" key="1">
    <source>
        <dbReference type="PROSITE-ProRule" id="PRU00047"/>
    </source>
</evidence>